<gene>
    <name evidence="2" type="ORF">SAMN05421770_103162</name>
</gene>
<evidence type="ECO:0000313" key="3">
    <source>
        <dbReference type="Proteomes" id="UP000198356"/>
    </source>
</evidence>
<organism evidence="2 3">
    <name type="scientific">Granulicella rosea</name>
    <dbReference type="NCBI Taxonomy" id="474952"/>
    <lineage>
        <taxon>Bacteria</taxon>
        <taxon>Pseudomonadati</taxon>
        <taxon>Acidobacteriota</taxon>
        <taxon>Terriglobia</taxon>
        <taxon>Terriglobales</taxon>
        <taxon>Acidobacteriaceae</taxon>
        <taxon>Granulicella</taxon>
    </lineage>
</organism>
<reference evidence="2 3" key="1">
    <citation type="submission" date="2017-06" db="EMBL/GenBank/DDBJ databases">
        <authorList>
            <person name="Kim H.J."/>
            <person name="Triplett B.A."/>
        </authorList>
    </citation>
    <scope>NUCLEOTIDE SEQUENCE [LARGE SCALE GENOMIC DNA]</scope>
    <source>
        <strain evidence="2 3">DSM 18704</strain>
    </source>
</reference>
<sequence length="37" mass="3861">MSVPAKKSALSLDVWAVILSLALAVLVKAGVIHSVSW</sequence>
<accession>A0A239IKX0</accession>
<dbReference type="AlphaFoldDB" id="A0A239IKX0"/>
<proteinExistence type="predicted"/>
<keyword evidence="1" id="KW-0812">Transmembrane</keyword>
<dbReference type="Proteomes" id="UP000198356">
    <property type="component" value="Unassembled WGS sequence"/>
</dbReference>
<name>A0A239IKX0_9BACT</name>
<keyword evidence="3" id="KW-1185">Reference proteome</keyword>
<feature type="transmembrane region" description="Helical" evidence="1">
    <location>
        <begin position="12"/>
        <end position="32"/>
    </location>
</feature>
<evidence type="ECO:0000313" key="2">
    <source>
        <dbReference type="EMBL" id="SNS94215.1"/>
    </source>
</evidence>
<keyword evidence="1" id="KW-0472">Membrane</keyword>
<evidence type="ECO:0000256" key="1">
    <source>
        <dbReference type="SAM" id="Phobius"/>
    </source>
</evidence>
<keyword evidence="1" id="KW-1133">Transmembrane helix</keyword>
<protein>
    <submittedName>
        <fullName evidence="2">Uncharacterized protein</fullName>
    </submittedName>
</protein>
<dbReference type="EMBL" id="FZOU01000003">
    <property type="protein sequence ID" value="SNS94215.1"/>
    <property type="molecule type" value="Genomic_DNA"/>
</dbReference>